<organism evidence="1 2">
    <name type="scientific">Alicyclobacillus dauci</name>
    <dbReference type="NCBI Taxonomy" id="1475485"/>
    <lineage>
        <taxon>Bacteria</taxon>
        <taxon>Bacillati</taxon>
        <taxon>Bacillota</taxon>
        <taxon>Bacilli</taxon>
        <taxon>Bacillales</taxon>
        <taxon>Alicyclobacillaceae</taxon>
        <taxon>Alicyclobacillus</taxon>
    </lineage>
</organism>
<evidence type="ECO:0000313" key="1">
    <source>
        <dbReference type="EMBL" id="WAH38843.1"/>
    </source>
</evidence>
<accession>A0ABY6Z7G1</accession>
<evidence type="ECO:0008006" key="3">
    <source>
        <dbReference type="Google" id="ProtNLM"/>
    </source>
</evidence>
<keyword evidence="2" id="KW-1185">Reference proteome</keyword>
<dbReference type="RefSeq" id="WP_268046438.1">
    <property type="nucleotide sequence ID" value="NZ_CP104064.1"/>
</dbReference>
<name>A0ABY6Z7G1_9BACL</name>
<sequence length="126" mass="14920">MKHIQTQEDLKNLKSHLPRSYYQVIEAYFMELMEASYQPENDEDFEFILDSGHIVIIEATDNQESLQPLLTSWPEYAQLIQLDDGSEEMWKIVCLFDNDHIMSYFTIQGLHPTVDELAERHMESDY</sequence>
<protein>
    <recommendedName>
        <fullName evidence="3">SMI1-KNR4 cell-wall</fullName>
    </recommendedName>
</protein>
<reference evidence="1" key="1">
    <citation type="submission" date="2022-08" db="EMBL/GenBank/DDBJ databases">
        <title>Alicyclobacillus dauci DSM2870, complete genome.</title>
        <authorList>
            <person name="Wang Q."/>
            <person name="Cai R."/>
            <person name="Wang Z."/>
        </authorList>
    </citation>
    <scope>NUCLEOTIDE SEQUENCE</scope>
    <source>
        <strain evidence="1">DSM 28700</strain>
    </source>
</reference>
<gene>
    <name evidence="1" type="ORF">NZD86_10365</name>
</gene>
<proteinExistence type="predicted"/>
<dbReference type="EMBL" id="CP104064">
    <property type="protein sequence ID" value="WAH38843.1"/>
    <property type="molecule type" value="Genomic_DNA"/>
</dbReference>
<evidence type="ECO:0000313" key="2">
    <source>
        <dbReference type="Proteomes" id="UP001164803"/>
    </source>
</evidence>
<dbReference type="Proteomes" id="UP001164803">
    <property type="component" value="Chromosome"/>
</dbReference>